<dbReference type="Gene3D" id="3.20.20.140">
    <property type="entry name" value="Metal-dependent hydrolases"/>
    <property type="match status" value="1"/>
</dbReference>
<proteinExistence type="inferred from homology"/>
<name>A0A6J6BU84_9ZZZZ</name>
<dbReference type="PANTHER" id="PTHR11113:SF14">
    <property type="entry name" value="N-ACETYLGLUCOSAMINE-6-PHOSPHATE DEACETYLASE"/>
    <property type="match status" value="1"/>
</dbReference>
<dbReference type="AlphaFoldDB" id="A0A6J6BU84"/>
<feature type="domain" description="Amidohydrolase-related" evidence="5">
    <location>
        <begin position="44"/>
        <end position="353"/>
    </location>
</feature>
<gene>
    <name evidence="6" type="ORF">UFOPK1380_01096</name>
</gene>
<keyword evidence="4" id="KW-0119">Carbohydrate metabolism</keyword>
<dbReference type="InterPro" id="IPR003764">
    <property type="entry name" value="GlcNAc_6-P_deAcase"/>
</dbReference>
<dbReference type="SUPFAM" id="SSF51556">
    <property type="entry name" value="Metallo-dependent hydrolases"/>
    <property type="match status" value="1"/>
</dbReference>
<evidence type="ECO:0000313" key="6">
    <source>
        <dbReference type="EMBL" id="CAB4541859.1"/>
    </source>
</evidence>
<dbReference type="InterPro" id="IPR011059">
    <property type="entry name" value="Metal-dep_hydrolase_composite"/>
</dbReference>
<evidence type="ECO:0000256" key="2">
    <source>
        <dbReference type="ARBA" id="ARBA00022723"/>
    </source>
</evidence>
<dbReference type="PIRSF" id="PIRSF038994">
    <property type="entry name" value="NagA"/>
    <property type="match status" value="1"/>
</dbReference>
<keyword evidence="3" id="KW-0378">Hydrolase</keyword>
<evidence type="ECO:0000256" key="1">
    <source>
        <dbReference type="ARBA" id="ARBA00010716"/>
    </source>
</evidence>
<dbReference type="GO" id="GO:0046872">
    <property type="term" value="F:metal ion binding"/>
    <property type="evidence" value="ECO:0007669"/>
    <property type="project" value="UniProtKB-KW"/>
</dbReference>
<dbReference type="Gene3D" id="2.30.40.10">
    <property type="entry name" value="Urease, subunit C, domain 1"/>
    <property type="match status" value="1"/>
</dbReference>
<dbReference type="NCBIfam" id="TIGR00221">
    <property type="entry name" value="nagA"/>
    <property type="match status" value="1"/>
</dbReference>
<evidence type="ECO:0000259" key="5">
    <source>
        <dbReference type="Pfam" id="PF01979"/>
    </source>
</evidence>
<evidence type="ECO:0000256" key="4">
    <source>
        <dbReference type="ARBA" id="ARBA00023277"/>
    </source>
</evidence>
<evidence type="ECO:0000256" key="3">
    <source>
        <dbReference type="ARBA" id="ARBA00022801"/>
    </source>
</evidence>
<keyword evidence="2" id="KW-0479">Metal-binding</keyword>
<dbReference type="EMBL" id="CAEZSC010000083">
    <property type="protein sequence ID" value="CAB4541859.1"/>
    <property type="molecule type" value="Genomic_DNA"/>
</dbReference>
<protein>
    <submittedName>
        <fullName evidence="6">Unannotated protein</fullName>
    </submittedName>
</protein>
<sequence length="364" mass="38080">MIINAAAAVIDGELKESVSLEIHDGIIAEIRTTHPAPDLTIAGTLLPGFVDMHCHGGAGFSFSSKEANEIDSILSLHQLHGTTTQLASLVTEPIAELKNQIRFLAPYVHSGKIAGIHLEGPYLSHEKCGAHNPSLLREPDLAEIAELLEVGEGTITMVTIAPELPGAIAAIEFLASEGVIVAIGHSAASAAITKEAIDAGASVVTHFYNGLPALDHRVPNITSHVLLEPSLTLELILDGLHVSEEKASVPLNLIPQRVALVSDAMAAAGSDDGAYQIGSLAVTVKDGKATVDSTGSLAGSTLTLDKAFERLVAVHKYSLPQASYALSTLPARTLGINYAGEIAIGSIADFVEVNNGKFIKTHRM</sequence>
<dbReference type="PANTHER" id="PTHR11113">
    <property type="entry name" value="N-ACETYLGLUCOSAMINE-6-PHOSPHATE DEACETYLASE"/>
    <property type="match status" value="1"/>
</dbReference>
<reference evidence="6" key="1">
    <citation type="submission" date="2020-05" db="EMBL/GenBank/DDBJ databases">
        <authorList>
            <person name="Chiriac C."/>
            <person name="Salcher M."/>
            <person name="Ghai R."/>
            <person name="Kavagutti S V."/>
        </authorList>
    </citation>
    <scope>NUCLEOTIDE SEQUENCE</scope>
</reference>
<dbReference type="InterPro" id="IPR032466">
    <property type="entry name" value="Metal_Hydrolase"/>
</dbReference>
<dbReference type="InterPro" id="IPR006680">
    <property type="entry name" value="Amidohydro-rel"/>
</dbReference>
<accession>A0A6J6BU84</accession>
<dbReference type="Pfam" id="PF01979">
    <property type="entry name" value="Amidohydro_1"/>
    <property type="match status" value="1"/>
</dbReference>
<comment type="similarity">
    <text evidence="1">Belongs to the metallo-dependent hydrolases superfamily. NagA family.</text>
</comment>
<organism evidence="6">
    <name type="scientific">freshwater metagenome</name>
    <dbReference type="NCBI Taxonomy" id="449393"/>
    <lineage>
        <taxon>unclassified sequences</taxon>
        <taxon>metagenomes</taxon>
        <taxon>ecological metagenomes</taxon>
    </lineage>
</organism>
<dbReference type="GO" id="GO:0008448">
    <property type="term" value="F:N-acetylglucosamine-6-phosphate deacetylase activity"/>
    <property type="evidence" value="ECO:0007669"/>
    <property type="project" value="InterPro"/>
</dbReference>
<dbReference type="GO" id="GO:0006046">
    <property type="term" value="P:N-acetylglucosamine catabolic process"/>
    <property type="evidence" value="ECO:0007669"/>
    <property type="project" value="TreeGrafter"/>
</dbReference>